<dbReference type="SUPFAM" id="SSF48498">
    <property type="entry name" value="Tetracyclin repressor-like, C-terminal domain"/>
    <property type="match status" value="1"/>
</dbReference>
<name>E8M6N2_PHOS4</name>
<evidence type="ECO:0000256" key="1">
    <source>
        <dbReference type="ARBA" id="ARBA00023015"/>
    </source>
</evidence>
<comment type="caution">
    <text evidence="6">The sequence shown here is derived from an EMBL/GenBank/DDBJ whole genome shotgun (WGS) entry which is preliminary data.</text>
</comment>
<dbReference type="SUPFAM" id="SSF46689">
    <property type="entry name" value="Homeodomain-like"/>
    <property type="match status" value="1"/>
</dbReference>
<dbReference type="eggNOG" id="COG1309">
    <property type="taxonomic scope" value="Bacteria"/>
</dbReference>
<dbReference type="Proteomes" id="UP000006228">
    <property type="component" value="Unassembled WGS sequence"/>
</dbReference>
<keyword evidence="2 4" id="KW-0238">DNA-binding</keyword>
<keyword evidence="3" id="KW-0804">Transcription</keyword>
<gene>
    <name evidence="6" type="ORF">VISI1226_22310</name>
</gene>
<sequence>MARKSKFDRNEKLHQAMELFWRKGYANTAISDLVEVLEINRFSLYNTYGDKQQLYYEALDTYLKQVQVPSINELDKPSANIAELSTFLLDFAAIQRERHCGCFMQNALVEHAGEDDVVLKAGNGLFDHLLNIISRAIANGQQDDRVISHLPSEQLASLVLSHMQGMRVLGKAFRYDDIDQATSSLLTLLEVRRLN</sequence>
<evidence type="ECO:0000256" key="2">
    <source>
        <dbReference type="ARBA" id="ARBA00023125"/>
    </source>
</evidence>
<dbReference type="PANTHER" id="PTHR47506">
    <property type="entry name" value="TRANSCRIPTIONAL REGULATORY PROTEIN"/>
    <property type="match status" value="1"/>
</dbReference>
<dbReference type="RefSeq" id="WP_008076763.1">
    <property type="nucleotide sequence ID" value="NZ_AEVT01000059.1"/>
</dbReference>
<dbReference type="PANTHER" id="PTHR47506:SF10">
    <property type="entry name" value="TRANSCRIPTIONAL REGULATORY PROTEIN"/>
    <property type="match status" value="1"/>
</dbReference>
<evidence type="ECO:0000256" key="3">
    <source>
        <dbReference type="ARBA" id="ARBA00023163"/>
    </source>
</evidence>
<dbReference type="Gene3D" id="1.10.357.10">
    <property type="entry name" value="Tetracycline Repressor, domain 2"/>
    <property type="match status" value="1"/>
</dbReference>
<dbReference type="EMBL" id="AEVT01000059">
    <property type="protein sequence ID" value="EGA70350.1"/>
    <property type="molecule type" value="Genomic_DNA"/>
</dbReference>
<accession>E8M6N2</accession>
<protein>
    <submittedName>
        <fullName evidence="6">Transcriptional regulator</fullName>
    </submittedName>
</protein>
<evidence type="ECO:0000259" key="5">
    <source>
        <dbReference type="PROSITE" id="PS50977"/>
    </source>
</evidence>
<evidence type="ECO:0000256" key="4">
    <source>
        <dbReference type="PROSITE-ProRule" id="PRU00335"/>
    </source>
</evidence>
<reference evidence="6 7" key="1">
    <citation type="journal article" date="2012" name="Int. J. Syst. Evol. Microbiol.">
        <title>Vibrio caribbeanicus sp. nov., isolated from the marine sponge Scleritoderma cyanea.</title>
        <authorList>
            <person name="Hoffmann M."/>
            <person name="Monday S.R."/>
            <person name="Allard M.W."/>
            <person name="Strain E.A."/>
            <person name="Whittaker P."/>
            <person name="Naum M."/>
            <person name="McCarthy P.J."/>
            <person name="Lopez J.V."/>
            <person name="Fischer M."/>
            <person name="Brown E.W."/>
        </authorList>
    </citation>
    <scope>NUCLEOTIDE SEQUENCE [LARGE SCALE GENOMIC DNA]</scope>
    <source>
        <strain evidence="7">DSMZ 21326</strain>
    </source>
</reference>
<dbReference type="InterPro" id="IPR009057">
    <property type="entry name" value="Homeodomain-like_sf"/>
</dbReference>
<dbReference type="GeneID" id="95569254"/>
<keyword evidence="1" id="KW-0805">Transcription regulation</keyword>
<feature type="DNA-binding region" description="H-T-H motif" evidence="4">
    <location>
        <begin position="29"/>
        <end position="48"/>
    </location>
</feature>
<feature type="domain" description="HTH tetR-type" evidence="5">
    <location>
        <begin position="6"/>
        <end position="66"/>
    </location>
</feature>
<dbReference type="InterPro" id="IPR001647">
    <property type="entry name" value="HTH_TetR"/>
</dbReference>
<evidence type="ECO:0000313" key="7">
    <source>
        <dbReference type="Proteomes" id="UP000006228"/>
    </source>
</evidence>
<proteinExistence type="predicted"/>
<dbReference type="Pfam" id="PF00440">
    <property type="entry name" value="TetR_N"/>
    <property type="match status" value="1"/>
</dbReference>
<dbReference type="OrthoDB" id="270177at2"/>
<organism evidence="6 7">
    <name type="scientific">Vibrio sinaloensis DSM 21326</name>
    <dbReference type="NCBI Taxonomy" id="945550"/>
    <lineage>
        <taxon>Bacteria</taxon>
        <taxon>Pseudomonadati</taxon>
        <taxon>Pseudomonadota</taxon>
        <taxon>Gammaproteobacteria</taxon>
        <taxon>Vibrionales</taxon>
        <taxon>Vibrionaceae</taxon>
        <taxon>Vibrio</taxon>
        <taxon>Vibrio oreintalis group</taxon>
    </lineage>
</organism>
<evidence type="ECO:0000313" key="6">
    <source>
        <dbReference type="EMBL" id="EGA70350.1"/>
    </source>
</evidence>
<dbReference type="AlphaFoldDB" id="E8M6N2"/>
<dbReference type="PROSITE" id="PS50977">
    <property type="entry name" value="HTH_TETR_2"/>
    <property type="match status" value="1"/>
</dbReference>
<dbReference type="GO" id="GO:0003677">
    <property type="term" value="F:DNA binding"/>
    <property type="evidence" value="ECO:0007669"/>
    <property type="project" value="UniProtKB-UniRule"/>
</dbReference>
<dbReference type="InterPro" id="IPR036271">
    <property type="entry name" value="Tet_transcr_reg_TetR-rel_C_sf"/>
</dbReference>
<dbReference type="Gene3D" id="1.10.10.60">
    <property type="entry name" value="Homeodomain-like"/>
    <property type="match status" value="1"/>
</dbReference>